<comment type="caution">
    <text evidence="1">The sequence shown here is derived from an EMBL/GenBank/DDBJ whole genome shotgun (WGS) entry which is preliminary data.</text>
</comment>
<dbReference type="RefSeq" id="WP_143918041.1">
    <property type="nucleotide sequence ID" value="NZ_CANMXV010000067.1"/>
</dbReference>
<accession>A0A554VED1</accession>
<keyword evidence="2" id="KW-1185">Reference proteome</keyword>
<proteinExistence type="predicted"/>
<organism evidence="1 2">
    <name type="scientific">Aquimarina algiphila</name>
    <dbReference type="NCBI Taxonomy" id="2047982"/>
    <lineage>
        <taxon>Bacteria</taxon>
        <taxon>Pseudomonadati</taxon>
        <taxon>Bacteroidota</taxon>
        <taxon>Flavobacteriia</taxon>
        <taxon>Flavobacteriales</taxon>
        <taxon>Flavobacteriaceae</taxon>
        <taxon>Aquimarina</taxon>
    </lineage>
</organism>
<dbReference type="EMBL" id="VLNR01000061">
    <property type="protein sequence ID" value="TSE05391.1"/>
    <property type="molecule type" value="Genomic_DNA"/>
</dbReference>
<evidence type="ECO:0000313" key="1">
    <source>
        <dbReference type="EMBL" id="TSE05391.1"/>
    </source>
</evidence>
<dbReference type="Proteomes" id="UP000318833">
    <property type="component" value="Unassembled WGS sequence"/>
</dbReference>
<protein>
    <submittedName>
        <fullName evidence="1">Uncharacterized protein</fullName>
    </submittedName>
</protein>
<dbReference type="OrthoDB" id="3831186at2"/>
<reference evidence="1 2" key="1">
    <citation type="submission" date="2019-07" db="EMBL/GenBank/DDBJ databases">
        <title>The draft genome sequence of Aquimarina algiphila M91.</title>
        <authorList>
            <person name="Meng X."/>
        </authorList>
    </citation>
    <scope>NUCLEOTIDE SEQUENCE [LARGE SCALE GENOMIC DNA]</scope>
    <source>
        <strain evidence="1 2">M91</strain>
    </source>
</reference>
<name>A0A554VED1_9FLAO</name>
<dbReference type="AlphaFoldDB" id="A0A554VED1"/>
<evidence type="ECO:0000313" key="2">
    <source>
        <dbReference type="Proteomes" id="UP000318833"/>
    </source>
</evidence>
<sequence length="117" mass="13575">MDFYELLKLYKKDNSLSYGDIGSHINMSADAFRMAVTRKSLSNLQKQALEPLFIDELDDNHSVKRQLQEFSNFLSKPKYRELAFKDPKISKILDKEVARRLAEVVSSKEALEKFLNS</sequence>
<gene>
    <name evidence="1" type="ORF">FOF46_22775</name>
</gene>